<sequence length="234" mass="27803">MFEEGMSSNELLDEYRLDLADIQEKTVRFDNSEYVTRYLWKRHKQPTVILTKVFTSFRGNSYLGILIYFQTGAGKSKKWDWSSFHIGLMNTGKGISAIAFYTESRQAIKFNPHFFHRYKERFMEVCDWQIRGQLTTSKNIIDVIAIYMKRNLTMTWIETKSVFRNKIHIFGPVNDGVALLQWDKQRKLLQANTFVTMNMLDEKQTEMVKYAKIYFSLSKAQRKKFRFPDFISND</sequence>
<organism evidence="1 2">
    <name type="scientific">Lepagella muris</name>
    <dbReference type="NCBI Taxonomy" id="3032870"/>
    <lineage>
        <taxon>Bacteria</taxon>
        <taxon>Pseudomonadati</taxon>
        <taxon>Bacteroidota</taxon>
        <taxon>Bacteroidia</taxon>
        <taxon>Bacteroidales</taxon>
        <taxon>Muribaculaceae</taxon>
        <taxon>Lepagella</taxon>
    </lineage>
</organism>
<name>A0AC61RI21_9BACT</name>
<dbReference type="EMBL" id="SRYB01000019">
    <property type="protein sequence ID" value="TGY77899.1"/>
    <property type="molecule type" value="Genomic_DNA"/>
</dbReference>
<evidence type="ECO:0000313" key="2">
    <source>
        <dbReference type="Proteomes" id="UP000306319"/>
    </source>
</evidence>
<keyword evidence="2" id="KW-1185">Reference proteome</keyword>
<protein>
    <submittedName>
        <fullName evidence="1">Uncharacterized protein</fullName>
    </submittedName>
</protein>
<accession>A0AC61RI21</accession>
<dbReference type="Proteomes" id="UP000306319">
    <property type="component" value="Unassembled WGS sequence"/>
</dbReference>
<proteinExistence type="predicted"/>
<gene>
    <name evidence="1" type="ORF">E5331_12920</name>
</gene>
<evidence type="ECO:0000313" key="1">
    <source>
        <dbReference type="EMBL" id="TGY77899.1"/>
    </source>
</evidence>
<reference evidence="1" key="1">
    <citation type="submission" date="2019-04" db="EMBL/GenBank/DDBJ databases">
        <title>Microbes associate with the intestines of laboratory mice.</title>
        <authorList>
            <person name="Navarre W."/>
            <person name="Wong E."/>
            <person name="Huang K."/>
            <person name="Tropini C."/>
            <person name="Ng K."/>
            <person name="Yu B."/>
        </authorList>
    </citation>
    <scope>NUCLEOTIDE SEQUENCE</scope>
    <source>
        <strain evidence="1">NM04_E33</strain>
    </source>
</reference>
<comment type="caution">
    <text evidence="1">The sequence shown here is derived from an EMBL/GenBank/DDBJ whole genome shotgun (WGS) entry which is preliminary data.</text>
</comment>